<keyword evidence="2" id="KW-1185">Reference proteome</keyword>
<dbReference type="AlphaFoldDB" id="A0A829YK76"/>
<sequence>MMRAAIPLKLQTSYSVVFSHDGTRLSTLARDVWAWDLSRRKKIYRAHPFPHPFHADFSPSGERLAVKSTSGRIAILSGETGELVSDFRNCADGAGTNVLFSMCGQYLIDATWRGRLSVRRADSGAREFVMDFPAETISAVHRCAEGERWIVAHGRTPATDHEPTPPSYFSLWQWPFRRGHYKSLEFGFPFIADSSVAPDGQFIAVVHGAPANSLSVIDLTSGACVGSVETQAGGSGGALAWSPDGRQIASVQDGVVRLYNFPGLALLNEVILEYPSDVAFSPKDSSLAIGSWTMGWLLPPASLTTTSKISLKNGARTV</sequence>
<dbReference type="Gene3D" id="2.130.10.10">
    <property type="entry name" value="YVTN repeat-like/Quinoprotein amine dehydrogenase"/>
    <property type="match status" value="2"/>
</dbReference>
<evidence type="ECO:0000313" key="1">
    <source>
        <dbReference type="EMBL" id="GFE83589.1"/>
    </source>
</evidence>
<comment type="caution">
    <text evidence="1">The sequence shown here is derived from an EMBL/GenBank/DDBJ whole genome shotgun (WGS) entry which is preliminary data.</text>
</comment>
<proteinExistence type="predicted"/>
<dbReference type="InterPro" id="IPR015943">
    <property type="entry name" value="WD40/YVTN_repeat-like_dom_sf"/>
</dbReference>
<gene>
    <name evidence="1" type="ORF">GCM10011487_55890</name>
</gene>
<dbReference type="PANTHER" id="PTHR19879">
    <property type="entry name" value="TRANSCRIPTION INITIATION FACTOR TFIID"/>
    <property type="match status" value="1"/>
</dbReference>
<accession>A0A829YK76</accession>
<dbReference type="InterPro" id="IPR001680">
    <property type="entry name" value="WD40_rpt"/>
</dbReference>
<dbReference type="Pfam" id="PF00400">
    <property type="entry name" value="WD40"/>
    <property type="match status" value="1"/>
</dbReference>
<evidence type="ECO:0000313" key="2">
    <source>
        <dbReference type="Proteomes" id="UP000445000"/>
    </source>
</evidence>
<dbReference type="Proteomes" id="UP000445000">
    <property type="component" value="Unassembled WGS sequence"/>
</dbReference>
<dbReference type="SUPFAM" id="SSF82171">
    <property type="entry name" value="DPP6 N-terminal domain-like"/>
    <property type="match status" value="1"/>
</dbReference>
<dbReference type="RefSeq" id="WP_161815191.1">
    <property type="nucleotide sequence ID" value="NZ_BLJN01000006.1"/>
</dbReference>
<protein>
    <recommendedName>
        <fullName evidence="3">Anaphase-promoting complex subunit 4 WD40 domain-containing protein</fullName>
    </recommendedName>
</protein>
<evidence type="ECO:0008006" key="3">
    <source>
        <dbReference type="Google" id="ProtNLM"/>
    </source>
</evidence>
<organism evidence="1 2">
    <name type="scientific">Steroidobacter agaridevorans</name>
    <dbReference type="NCBI Taxonomy" id="2695856"/>
    <lineage>
        <taxon>Bacteria</taxon>
        <taxon>Pseudomonadati</taxon>
        <taxon>Pseudomonadota</taxon>
        <taxon>Gammaproteobacteria</taxon>
        <taxon>Steroidobacterales</taxon>
        <taxon>Steroidobacteraceae</taxon>
        <taxon>Steroidobacter</taxon>
    </lineage>
</organism>
<dbReference type="PANTHER" id="PTHR19879:SF9">
    <property type="entry name" value="TRANSCRIPTION INITIATION FACTOR TFIID SUBUNIT 5"/>
    <property type="match status" value="1"/>
</dbReference>
<name>A0A829YK76_9GAMM</name>
<reference evidence="2" key="1">
    <citation type="submission" date="2020-01" db="EMBL/GenBank/DDBJ databases">
        <title>'Steroidobacter agaridevorans' sp. nov., agar-degrading bacteria isolated from rhizosphere soils.</title>
        <authorList>
            <person name="Ikenaga M."/>
            <person name="Kataoka M."/>
            <person name="Murouchi A."/>
            <person name="Katsuragi S."/>
            <person name="Sakai M."/>
        </authorList>
    </citation>
    <scope>NUCLEOTIDE SEQUENCE [LARGE SCALE GENOMIC DNA]</scope>
    <source>
        <strain evidence="2">YU21-B</strain>
    </source>
</reference>
<dbReference type="EMBL" id="BLJN01000006">
    <property type="protein sequence ID" value="GFE83589.1"/>
    <property type="molecule type" value="Genomic_DNA"/>
</dbReference>